<comment type="similarity">
    <text evidence="1">Belongs to the bacterial solute-binding protein 5 family.</text>
</comment>
<gene>
    <name evidence="6" type="ORF">DAY19_10480</name>
</gene>
<dbReference type="Pfam" id="PF00496">
    <property type="entry name" value="SBP_bac_5"/>
    <property type="match status" value="1"/>
</dbReference>
<dbReference type="PANTHER" id="PTHR30290:SF9">
    <property type="entry name" value="OLIGOPEPTIDE-BINDING PROTEIN APPA"/>
    <property type="match status" value="1"/>
</dbReference>
<dbReference type="EMBL" id="QDKL01000002">
    <property type="protein sequence ID" value="RZF22099.1"/>
    <property type="molecule type" value="Genomic_DNA"/>
</dbReference>
<comment type="caution">
    <text evidence="6">The sequence shown here is derived from an EMBL/GenBank/DDBJ whole genome shotgun (WGS) entry which is preliminary data.</text>
</comment>
<sequence length="548" mass="63037">MKKGIFLALLSTLLISVVSCNKGGPKKANNTFYYNLSGTPTTLNPLSSTDAYSSNVHSYVLEGLLNKNIDTNEWEPGLAESWKIENDGFDFVFTIREGVKWHDGKPLTVEDVKFSFDAIMHPENKYKTAHMKSYFANFKEAVIEGPRTIRFKAKKKYFGNLMSVASGGYLAIVPKHIYENPTEEQEKELNKTLIGTGPYIFQELKRGKGISLVKNKDWWGYKTDLYKDDYSYDEIFMRFIKESSVAIQRLEKGDLDFNALSPEEYEQKTNGPKWGKDVLKVKVENKAVKGYGFVGWNFKHPIFKSKQVRKAMNYLMNRKEMNKKFRFGYSALATGPLYLQSEYANKDVKPIPFNVGEAIKILKADGWADTDQDAILDKVIDGKKTKLSFTILNPSKTFSKYLTMYQQDAKQAGVDIEVKYIEWNSFIKALDERNFDAVTLAWSGGSLDWDPKQIWHSDSAANNGSNFISYSNKEVDKLIDQAQLTLDKEKRKKMLKKVYKLIAEDYPYIFLFNDRFAFYGNTKRMQKEKDTYTYGIGYGSKWSIKQPK</sequence>
<dbReference type="PANTHER" id="PTHR30290">
    <property type="entry name" value="PERIPLASMIC BINDING COMPONENT OF ABC TRANSPORTER"/>
    <property type="match status" value="1"/>
</dbReference>
<accession>A0ABY0IHX3</accession>
<evidence type="ECO:0000313" key="7">
    <source>
        <dbReference type="Proteomes" id="UP000443582"/>
    </source>
</evidence>
<feature type="signal peptide" evidence="4">
    <location>
        <begin position="1"/>
        <end position="22"/>
    </location>
</feature>
<dbReference type="Gene3D" id="3.10.105.10">
    <property type="entry name" value="Dipeptide-binding Protein, Domain 3"/>
    <property type="match status" value="1"/>
</dbReference>
<name>A0ABY0IHX3_9BACT</name>
<reference evidence="7" key="1">
    <citation type="journal article" date="2019" name="Int. J. Syst. Evol. Microbiol.">
        <title>Halobacteriovorax valvorus sp. nov., a novel prokaryotic predator isolated from coastal seawater of China.</title>
        <authorList>
            <person name="Chen M.-X."/>
        </authorList>
    </citation>
    <scope>NUCLEOTIDE SEQUENCE [LARGE SCALE GENOMIC DNA]</scope>
    <source>
        <strain evidence="7">BL9</strain>
    </source>
</reference>
<keyword evidence="7" id="KW-1185">Reference proteome</keyword>
<dbReference type="RefSeq" id="WP_115362140.1">
    <property type="nucleotide sequence ID" value="NZ_QDKL01000002.1"/>
</dbReference>
<evidence type="ECO:0000256" key="1">
    <source>
        <dbReference type="ARBA" id="ARBA00005695"/>
    </source>
</evidence>
<organism evidence="6 7">
    <name type="scientific">Halobacteriovorax vibrionivorans</name>
    <dbReference type="NCBI Taxonomy" id="2152716"/>
    <lineage>
        <taxon>Bacteria</taxon>
        <taxon>Pseudomonadati</taxon>
        <taxon>Bdellovibrionota</taxon>
        <taxon>Bacteriovoracia</taxon>
        <taxon>Bacteriovoracales</taxon>
        <taxon>Halobacteriovoraceae</taxon>
        <taxon>Halobacteriovorax</taxon>
    </lineage>
</organism>
<protein>
    <submittedName>
        <fullName evidence="6">Peptide ABC transporter substrate-binding protein</fullName>
    </submittedName>
</protein>
<evidence type="ECO:0000256" key="4">
    <source>
        <dbReference type="SAM" id="SignalP"/>
    </source>
</evidence>
<evidence type="ECO:0000256" key="2">
    <source>
        <dbReference type="ARBA" id="ARBA00022448"/>
    </source>
</evidence>
<dbReference type="InterPro" id="IPR039424">
    <property type="entry name" value="SBP_5"/>
</dbReference>
<dbReference type="InterPro" id="IPR030678">
    <property type="entry name" value="Peptide/Ni-bd"/>
</dbReference>
<feature type="domain" description="Solute-binding protein family 5" evidence="5">
    <location>
        <begin position="74"/>
        <end position="455"/>
    </location>
</feature>
<dbReference type="Proteomes" id="UP000443582">
    <property type="component" value="Unassembled WGS sequence"/>
</dbReference>
<keyword evidence="3 4" id="KW-0732">Signal</keyword>
<dbReference type="InterPro" id="IPR000914">
    <property type="entry name" value="SBP_5_dom"/>
</dbReference>
<dbReference type="Gene3D" id="3.40.190.10">
    <property type="entry name" value="Periplasmic binding protein-like II"/>
    <property type="match status" value="1"/>
</dbReference>
<evidence type="ECO:0000313" key="6">
    <source>
        <dbReference type="EMBL" id="RZF22099.1"/>
    </source>
</evidence>
<keyword evidence="2" id="KW-0813">Transport</keyword>
<evidence type="ECO:0000259" key="5">
    <source>
        <dbReference type="Pfam" id="PF00496"/>
    </source>
</evidence>
<dbReference type="PIRSF" id="PIRSF002741">
    <property type="entry name" value="MppA"/>
    <property type="match status" value="1"/>
</dbReference>
<feature type="chain" id="PRO_5047114003" evidence="4">
    <location>
        <begin position="23"/>
        <end position="548"/>
    </location>
</feature>
<proteinExistence type="inferred from homology"/>
<evidence type="ECO:0000256" key="3">
    <source>
        <dbReference type="ARBA" id="ARBA00022729"/>
    </source>
</evidence>
<dbReference type="SUPFAM" id="SSF53850">
    <property type="entry name" value="Periplasmic binding protein-like II"/>
    <property type="match status" value="1"/>
</dbReference>
<dbReference type="PROSITE" id="PS51257">
    <property type="entry name" value="PROKAR_LIPOPROTEIN"/>
    <property type="match status" value="1"/>
</dbReference>